<protein>
    <recommendedName>
        <fullName evidence="2">DUF5723 domain-containing protein</fullName>
    </recommendedName>
</protein>
<evidence type="ECO:0000313" key="4">
    <source>
        <dbReference type="Proteomes" id="UP000650081"/>
    </source>
</evidence>
<feature type="chain" id="PRO_5037709856" description="DUF5723 domain-containing protein" evidence="1">
    <location>
        <begin position="23"/>
        <end position="453"/>
    </location>
</feature>
<dbReference type="Pfam" id="PF18990">
    <property type="entry name" value="DUF5723"/>
    <property type="match status" value="1"/>
</dbReference>
<dbReference type="AlphaFoldDB" id="A0A923PNZ0"/>
<proteinExistence type="predicted"/>
<keyword evidence="4" id="KW-1185">Reference proteome</keyword>
<dbReference type="Proteomes" id="UP000650081">
    <property type="component" value="Unassembled WGS sequence"/>
</dbReference>
<name>A0A923PNZ0_9BACT</name>
<comment type="caution">
    <text evidence="3">The sequence shown here is derived from an EMBL/GenBank/DDBJ whole genome shotgun (WGS) entry which is preliminary data.</text>
</comment>
<gene>
    <name evidence="3" type="ORF">H9S92_17235</name>
</gene>
<dbReference type="Gene3D" id="2.40.160.60">
    <property type="entry name" value="Outer membrane protein transport protein (OMPP1/FadL/TodX)"/>
    <property type="match status" value="1"/>
</dbReference>
<evidence type="ECO:0000313" key="3">
    <source>
        <dbReference type="EMBL" id="MBC6995915.1"/>
    </source>
</evidence>
<keyword evidence="1" id="KW-0732">Signal</keyword>
<accession>A0A923PNZ0</accession>
<organism evidence="3 4">
    <name type="scientific">Neolewinella lacunae</name>
    <dbReference type="NCBI Taxonomy" id="1517758"/>
    <lineage>
        <taxon>Bacteria</taxon>
        <taxon>Pseudomonadati</taxon>
        <taxon>Bacteroidota</taxon>
        <taxon>Saprospiria</taxon>
        <taxon>Saprospirales</taxon>
        <taxon>Lewinellaceae</taxon>
        <taxon>Neolewinella</taxon>
    </lineage>
</organism>
<sequence>MPIALRTSFALLLLVFTAGLRSQDLTTPLLHDSWQATFSNPALYGQMRGHLTIGLPGFSNDLAAENVTYNQLLVTEDGRRILDLNELPDLLAERNALRNDFTLETLGVALRGDRLSFGLYHRARAFGEVDYPKTLVQLVVQGNNQFVGQTVEIAPLGFGTGFHEVGLGASLALTPQVFLGARIKYLSGIADLRTSPGGSLRLTTGEENFALSLEQDLTLNTAGSVVYNGLDDIDINYDLNRISTDDLFSENNGMAFDLGLFADLGKLRLQAAANDLGGRIDWTNDVTSFELTGTDVFDGLDILEQVLEDSLSLNTALDSLRATFEPTESNSPYRSTLPATFLVGGEYDLTERLTAGVLVVFYDRLLAPETAFALSARYRVIPQLAVGLNYNARRDAAANLGLHVIGQLGPVNLLATTDNLLTVFRQRDSSRAGIRVGASLSFGGPREEDRAAE</sequence>
<feature type="domain" description="DUF5723" evidence="2">
    <location>
        <begin position="41"/>
        <end position="418"/>
    </location>
</feature>
<dbReference type="EMBL" id="JACSIT010000141">
    <property type="protein sequence ID" value="MBC6995915.1"/>
    <property type="molecule type" value="Genomic_DNA"/>
</dbReference>
<evidence type="ECO:0000259" key="2">
    <source>
        <dbReference type="Pfam" id="PF18990"/>
    </source>
</evidence>
<dbReference type="InterPro" id="IPR043781">
    <property type="entry name" value="DUF5723"/>
</dbReference>
<dbReference type="RefSeq" id="WP_187467931.1">
    <property type="nucleotide sequence ID" value="NZ_JACSIT010000141.1"/>
</dbReference>
<reference evidence="3" key="1">
    <citation type="submission" date="2020-08" db="EMBL/GenBank/DDBJ databases">
        <title>Lewinella bacteria from marine environments.</title>
        <authorList>
            <person name="Zhong Y."/>
        </authorList>
    </citation>
    <scope>NUCLEOTIDE SEQUENCE</scope>
    <source>
        <strain evidence="3">KCTC 42187</strain>
    </source>
</reference>
<evidence type="ECO:0000256" key="1">
    <source>
        <dbReference type="SAM" id="SignalP"/>
    </source>
</evidence>
<feature type="signal peptide" evidence="1">
    <location>
        <begin position="1"/>
        <end position="22"/>
    </location>
</feature>